<keyword evidence="9" id="KW-1185">Reference proteome</keyword>
<evidence type="ECO:0000256" key="3">
    <source>
        <dbReference type="ARBA" id="ARBA00022448"/>
    </source>
</evidence>
<evidence type="ECO:0000256" key="1">
    <source>
        <dbReference type="ARBA" id="ARBA00004141"/>
    </source>
</evidence>
<comment type="subcellular location">
    <subcellularLocation>
        <location evidence="1">Membrane</location>
        <topology evidence="1">Multi-pass membrane protein</topology>
    </subcellularLocation>
</comment>
<evidence type="ECO:0000313" key="9">
    <source>
        <dbReference type="Proteomes" id="UP001473302"/>
    </source>
</evidence>
<keyword evidence="6 7" id="KW-0472">Membrane</keyword>
<comment type="caution">
    <text evidence="8">The sequence shown here is derived from an EMBL/GenBank/DDBJ whole genome shotgun (WGS) entry which is preliminary data.</text>
</comment>
<keyword evidence="3" id="KW-0813">Transport</keyword>
<dbReference type="Pfam" id="PF00860">
    <property type="entry name" value="Xan_ur_permease"/>
    <property type="match status" value="2"/>
</dbReference>
<organism evidence="8 9">
    <name type="scientific">Mucor flavus</name>
    <dbReference type="NCBI Taxonomy" id="439312"/>
    <lineage>
        <taxon>Eukaryota</taxon>
        <taxon>Fungi</taxon>
        <taxon>Fungi incertae sedis</taxon>
        <taxon>Mucoromycota</taxon>
        <taxon>Mucoromycotina</taxon>
        <taxon>Mucoromycetes</taxon>
        <taxon>Mucorales</taxon>
        <taxon>Mucorineae</taxon>
        <taxon>Mucoraceae</taxon>
        <taxon>Mucor</taxon>
    </lineage>
</organism>
<evidence type="ECO:0000256" key="4">
    <source>
        <dbReference type="ARBA" id="ARBA00022692"/>
    </source>
</evidence>
<evidence type="ECO:0000256" key="2">
    <source>
        <dbReference type="ARBA" id="ARBA00008821"/>
    </source>
</evidence>
<protein>
    <submittedName>
        <fullName evidence="8">Uncharacterized protein</fullName>
    </submittedName>
</protein>
<name>A0ABP9ZEZ8_9FUNG</name>
<dbReference type="PANTHER" id="PTHR42810">
    <property type="entry name" value="PURINE PERMEASE C1399.01C-RELATED"/>
    <property type="match status" value="1"/>
</dbReference>
<evidence type="ECO:0000256" key="7">
    <source>
        <dbReference type="SAM" id="Phobius"/>
    </source>
</evidence>
<proteinExistence type="inferred from homology"/>
<comment type="similarity">
    <text evidence="2">Belongs to the nucleobase:cation symporter-2 (NCS2) (TC 2.A.40) family.</text>
</comment>
<feature type="transmembrane region" description="Helical" evidence="7">
    <location>
        <begin position="12"/>
        <end position="28"/>
    </location>
</feature>
<dbReference type="Proteomes" id="UP001473302">
    <property type="component" value="Unassembled WGS sequence"/>
</dbReference>
<accession>A0ABP9ZEZ8</accession>
<gene>
    <name evidence="8" type="ORF">MFLAVUS_011234</name>
</gene>
<keyword evidence="5 7" id="KW-1133">Transmembrane helix</keyword>
<evidence type="ECO:0000313" key="8">
    <source>
        <dbReference type="EMBL" id="GAA5817683.1"/>
    </source>
</evidence>
<feature type="transmembrane region" description="Helical" evidence="7">
    <location>
        <begin position="73"/>
        <end position="94"/>
    </location>
</feature>
<dbReference type="EMBL" id="BAABUK010000047">
    <property type="protein sequence ID" value="GAA5817683.1"/>
    <property type="molecule type" value="Genomic_DNA"/>
</dbReference>
<dbReference type="InterPro" id="IPR006043">
    <property type="entry name" value="NCS2"/>
</dbReference>
<keyword evidence="4 7" id="KW-0812">Transmembrane</keyword>
<dbReference type="PANTHER" id="PTHR42810:SF2">
    <property type="entry name" value="PURINE PERMEASE C1399.01C-RELATED"/>
    <property type="match status" value="1"/>
</dbReference>
<evidence type="ECO:0000256" key="6">
    <source>
        <dbReference type="ARBA" id="ARBA00023136"/>
    </source>
</evidence>
<evidence type="ECO:0000256" key="5">
    <source>
        <dbReference type="ARBA" id="ARBA00022989"/>
    </source>
</evidence>
<reference evidence="8 9" key="1">
    <citation type="submission" date="2024-04" db="EMBL/GenBank/DDBJ databases">
        <title>genome sequences of Mucor flavus KT1a and Helicostylum pulchrum KT1b strains isolated from the surface of a dry-aged beef.</title>
        <authorList>
            <person name="Toyotome T."/>
            <person name="Hosono M."/>
            <person name="Torimaru M."/>
            <person name="Fukuda K."/>
            <person name="Mikami N."/>
        </authorList>
    </citation>
    <scope>NUCLEOTIDE SEQUENCE [LARGE SCALE GENOMIC DNA]</scope>
    <source>
        <strain evidence="8 9">KT1a</strain>
    </source>
</reference>
<sequence length="220" mass="23543">MFSALILGYDPNTSLFFSGLSTVVFFIVTGGRVPAYLGCSGSATSIILSITGYDHTTMSGLNPNTSQVQGALLILSISYAIVAVIVIIFGYTWLEFLMPPAIIGYTVHAICGTKNIGPPINYSEIVSSPWLRAPAIYYNLEFNGHSIGTMMPLLIVLLAENLGHMKAIESITTNEKPMVKYVGRAYLGDAFGCMMASLGGTIPFTTYADNIGVLVGYIIS</sequence>